<evidence type="ECO:0000313" key="3">
    <source>
        <dbReference type="Proteomes" id="UP000835052"/>
    </source>
</evidence>
<protein>
    <submittedName>
        <fullName evidence="2">Uncharacterized protein</fullName>
    </submittedName>
</protein>
<gene>
    <name evidence="2" type="ORF">CAUJ_LOCUS15767</name>
</gene>
<accession>A0A8S1HY67</accession>
<name>A0A8S1HY67_9PELO</name>
<keyword evidence="3" id="KW-1185">Reference proteome</keyword>
<feature type="region of interest" description="Disordered" evidence="1">
    <location>
        <begin position="1"/>
        <end position="25"/>
    </location>
</feature>
<evidence type="ECO:0000256" key="1">
    <source>
        <dbReference type="SAM" id="MobiDB-lite"/>
    </source>
</evidence>
<organism evidence="2 3">
    <name type="scientific">Caenorhabditis auriculariae</name>
    <dbReference type="NCBI Taxonomy" id="2777116"/>
    <lineage>
        <taxon>Eukaryota</taxon>
        <taxon>Metazoa</taxon>
        <taxon>Ecdysozoa</taxon>
        <taxon>Nematoda</taxon>
        <taxon>Chromadorea</taxon>
        <taxon>Rhabditida</taxon>
        <taxon>Rhabditina</taxon>
        <taxon>Rhabditomorpha</taxon>
        <taxon>Rhabditoidea</taxon>
        <taxon>Rhabditidae</taxon>
        <taxon>Peloderinae</taxon>
        <taxon>Caenorhabditis</taxon>
    </lineage>
</organism>
<evidence type="ECO:0000313" key="2">
    <source>
        <dbReference type="EMBL" id="CAD6199868.1"/>
    </source>
</evidence>
<reference evidence="2" key="1">
    <citation type="submission" date="2020-10" db="EMBL/GenBank/DDBJ databases">
        <authorList>
            <person name="Kikuchi T."/>
        </authorList>
    </citation>
    <scope>NUCLEOTIDE SEQUENCE</scope>
    <source>
        <strain evidence="2">NKZ352</strain>
    </source>
</reference>
<comment type="caution">
    <text evidence="2">The sequence shown here is derived from an EMBL/GenBank/DDBJ whole genome shotgun (WGS) entry which is preliminary data.</text>
</comment>
<dbReference type="EMBL" id="CAJGYM010000210">
    <property type="protein sequence ID" value="CAD6199868.1"/>
    <property type="molecule type" value="Genomic_DNA"/>
</dbReference>
<sequence length="93" mass="10259">MEKGGGGGGGEKWAEPASANQREDTPTILAAAERMMEGPPPRNTHIYHGIYDLSIVDHVRRSQRACLKLNFEVLRTFVSIGQVQKFHTLPKTG</sequence>
<dbReference type="AlphaFoldDB" id="A0A8S1HY67"/>
<feature type="compositionally biased region" description="Gly residues" evidence="1">
    <location>
        <begin position="1"/>
        <end position="11"/>
    </location>
</feature>
<dbReference type="Proteomes" id="UP000835052">
    <property type="component" value="Unassembled WGS sequence"/>
</dbReference>
<proteinExistence type="predicted"/>